<gene>
    <name evidence="5" type="ORF">GGQ83_001389</name>
</gene>
<dbReference type="PANTHER" id="PTHR43434:SF1">
    <property type="entry name" value="PHOSPHOGLYCOLATE PHOSPHATASE"/>
    <property type="match status" value="1"/>
</dbReference>
<reference evidence="5 6" key="1">
    <citation type="submission" date="2020-08" db="EMBL/GenBank/DDBJ databases">
        <title>Genomic Encyclopedia of Type Strains, Phase IV (KMG-IV): sequencing the most valuable type-strain genomes for metagenomic binning, comparative biology and taxonomic classification.</title>
        <authorList>
            <person name="Goeker M."/>
        </authorList>
    </citation>
    <scope>NUCLEOTIDE SEQUENCE [LARGE SCALE GENOMIC DNA]</scope>
    <source>
        <strain evidence="5 6">DSM 19979</strain>
    </source>
</reference>
<dbReference type="InterPro" id="IPR036412">
    <property type="entry name" value="HAD-like_sf"/>
</dbReference>
<dbReference type="SFLD" id="SFLDS00003">
    <property type="entry name" value="Haloacid_Dehalogenase"/>
    <property type="match status" value="1"/>
</dbReference>
<name>A0A840AAN3_9PROT</name>
<dbReference type="GO" id="GO:0005829">
    <property type="term" value="C:cytosol"/>
    <property type="evidence" value="ECO:0007669"/>
    <property type="project" value="TreeGrafter"/>
</dbReference>
<dbReference type="Gene3D" id="3.40.50.1000">
    <property type="entry name" value="HAD superfamily/HAD-like"/>
    <property type="match status" value="1"/>
</dbReference>
<dbReference type="SFLD" id="SFLDG01129">
    <property type="entry name" value="C1.5:_HAD__Beta-PGM__Phosphata"/>
    <property type="match status" value="1"/>
</dbReference>
<dbReference type="AlphaFoldDB" id="A0A840AAN3"/>
<dbReference type="GO" id="GO:0008967">
    <property type="term" value="F:phosphoglycolate phosphatase activity"/>
    <property type="evidence" value="ECO:0007669"/>
    <property type="project" value="UniProtKB-EC"/>
</dbReference>
<dbReference type="Gene3D" id="1.10.150.730">
    <property type="match status" value="1"/>
</dbReference>
<evidence type="ECO:0000313" key="5">
    <source>
        <dbReference type="EMBL" id="MBB3897952.1"/>
    </source>
</evidence>
<evidence type="ECO:0000256" key="4">
    <source>
        <dbReference type="ARBA" id="ARBA00013078"/>
    </source>
</evidence>
<protein>
    <recommendedName>
        <fullName evidence="4">phosphoglycolate phosphatase</fullName>
        <ecNumber evidence="4">3.1.3.18</ecNumber>
    </recommendedName>
</protein>
<evidence type="ECO:0000256" key="2">
    <source>
        <dbReference type="ARBA" id="ARBA00004818"/>
    </source>
</evidence>
<dbReference type="InterPro" id="IPR050155">
    <property type="entry name" value="HAD-like_hydrolase_sf"/>
</dbReference>
<dbReference type="GO" id="GO:0006281">
    <property type="term" value="P:DNA repair"/>
    <property type="evidence" value="ECO:0007669"/>
    <property type="project" value="TreeGrafter"/>
</dbReference>
<accession>A0A840AAN3</accession>
<comment type="similarity">
    <text evidence="3">Belongs to the HAD-like hydrolase superfamily. CbbY/CbbZ/Gph/YieH family.</text>
</comment>
<evidence type="ECO:0000313" key="6">
    <source>
        <dbReference type="Proteomes" id="UP000553193"/>
    </source>
</evidence>
<dbReference type="EMBL" id="JACIDJ010000002">
    <property type="protein sequence ID" value="MBB3897952.1"/>
    <property type="molecule type" value="Genomic_DNA"/>
</dbReference>
<comment type="caution">
    <text evidence="5">The sequence shown here is derived from an EMBL/GenBank/DDBJ whole genome shotgun (WGS) entry which is preliminary data.</text>
</comment>
<keyword evidence="6" id="KW-1185">Reference proteome</keyword>
<sequence length="223" mass="23709">MRPRALLFDWDNTLVDGWAAIQYALNTTFAAFGKPAWSREEVLANVRKSLRDSFPIHFGDEWERARGIFYDAIHATHLDAVRPLPGTAVMLEAAASWPLGVVSNKQGALLREEAAHLGLAQHFKVLVGAGDAVADKPSAAPLLMALRALDLPPGPDIWYVGDTAIDMEAARASGCRAVLLGDAAHDGGVTHCAPDMAFADGAALAVHLSALDKPAATRETQPG</sequence>
<evidence type="ECO:0000256" key="3">
    <source>
        <dbReference type="ARBA" id="ARBA00006171"/>
    </source>
</evidence>
<keyword evidence="5" id="KW-0378">Hydrolase</keyword>
<dbReference type="PANTHER" id="PTHR43434">
    <property type="entry name" value="PHOSPHOGLYCOLATE PHOSPHATASE"/>
    <property type="match status" value="1"/>
</dbReference>
<dbReference type="RefSeq" id="WP_184383063.1">
    <property type="nucleotide sequence ID" value="NZ_JACIDJ010000002.1"/>
</dbReference>
<dbReference type="Proteomes" id="UP000553193">
    <property type="component" value="Unassembled WGS sequence"/>
</dbReference>
<proteinExistence type="inferred from homology"/>
<dbReference type="NCBIfam" id="TIGR01549">
    <property type="entry name" value="HAD-SF-IA-v1"/>
    <property type="match status" value="1"/>
</dbReference>
<comment type="pathway">
    <text evidence="2">Organic acid metabolism; glycolate biosynthesis; glycolate from 2-phosphoglycolate: step 1/1.</text>
</comment>
<dbReference type="InterPro" id="IPR006439">
    <property type="entry name" value="HAD-SF_hydro_IA"/>
</dbReference>
<evidence type="ECO:0000256" key="1">
    <source>
        <dbReference type="ARBA" id="ARBA00000830"/>
    </source>
</evidence>
<dbReference type="EC" id="3.1.3.18" evidence="4"/>
<dbReference type="SUPFAM" id="SSF56784">
    <property type="entry name" value="HAD-like"/>
    <property type="match status" value="1"/>
</dbReference>
<comment type="catalytic activity">
    <reaction evidence="1">
        <text>2-phosphoglycolate + H2O = glycolate + phosphate</text>
        <dbReference type="Rhea" id="RHEA:14369"/>
        <dbReference type="ChEBI" id="CHEBI:15377"/>
        <dbReference type="ChEBI" id="CHEBI:29805"/>
        <dbReference type="ChEBI" id="CHEBI:43474"/>
        <dbReference type="ChEBI" id="CHEBI:58033"/>
        <dbReference type="EC" id="3.1.3.18"/>
    </reaction>
</comment>
<dbReference type="Pfam" id="PF13419">
    <property type="entry name" value="HAD_2"/>
    <property type="match status" value="1"/>
</dbReference>
<organism evidence="5 6">
    <name type="scientific">Roseococcus suduntuyensis</name>
    <dbReference type="NCBI Taxonomy" id="455361"/>
    <lineage>
        <taxon>Bacteria</taxon>
        <taxon>Pseudomonadati</taxon>
        <taxon>Pseudomonadota</taxon>
        <taxon>Alphaproteobacteria</taxon>
        <taxon>Acetobacterales</taxon>
        <taxon>Roseomonadaceae</taxon>
        <taxon>Roseococcus</taxon>
    </lineage>
</organism>
<dbReference type="InterPro" id="IPR041492">
    <property type="entry name" value="HAD_2"/>
</dbReference>
<dbReference type="InterPro" id="IPR023214">
    <property type="entry name" value="HAD_sf"/>
</dbReference>